<feature type="region of interest" description="Disordered" evidence="1">
    <location>
        <begin position="1"/>
        <end position="95"/>
    </location>
</feature>
<dbReference type="Proteomes" id="UP000092573">
    <property type="component" value="Chromosome"/>
</dbReference>
<reference evidence="2 3" key="1">
    <citation type="submission" date="2016-01" db="EMBL/GenBank/DDBJ databases">
        <title>Complete Genome Sequence of Paenibacillus yonginensis DCY84, a novel Plant Growth-Promoting Bacteria with Elicitation of Induced Systemic Resistance.</title>
        <authorList>
            <person name="Kim Y.J."/>
            <person name="Yang D.C."/>
            <person name="Sukweenadhi J."/>
        </authorList>
    </citation>
    <scope>NUCLEOTIDE SEQUENCE [LARGE SCALE GENOMIC DNA]</scope>
    <source>
        <strain evidence="2 3">DCY84</strain>
    </source>
</reference>
<evidence type="ECO:0000313" key="2">
    <source>
        <dbReference type="EMBL" id="ANS75806.1"/>
    </source>
</evidence>
<name>A0A1B1N327_9BACL</name>
<keyword evidence="3" id="KW-1185">Reference proteome</keyword>
<organism evidence="2 3">
    <name type="scientific">Paenibacillus yonginensis</name>
    <dbReference type="NCBI Taxonomy" id="1462996"/>
    <lineage>
        <taxon>Bacteria</taxon>
        <taxon>Bacillati</taxon>
        <taxon>Bacillota</taxon>
        <taxon>Bacilli</taxon>
        <taxon>Bacillales</taxon>
        <taxon>Paenibacillaceae</taxon>
        <taxon>Paenibacillus</taxon>
    </lineage>
</organism>
<feature type="compositionally biased region" description="Low complexity" evidence="1">
    <location>
        <begin position="61"/>
        <end position="92"/>
    </location>
</feature>
<dbReference type="KEGG" id="pyg:AWM70_15440"/>
<protein>
    <submittedName>
        <fullName evidence="2">Uncharacterized protein</fullName>
    </submittedName>
</protein>
<evidence type="ECO:0000313" key="3">
    <source>
        <dbReference type="Proteomes" id="UP000092573"/>
    </source>
</evidence>
<proteinExistence type="predicted"/>
<accession>A0A1B1N327</accession>
<gene>
    <name evidence="2" type="ORF">AWM70_15440</name>
</gene>
<evidence type="ECO:0000256" key="1">
    <source>
        <dbReference type="SAM" id="MobiDB-lite"/>
    </source>
</evidence>
<dbReference type="STRING" id="1462996.AWM70_15440"/>
<sequence>MERFYEFEGAWQKISGRSGGNERKKWRDGIQRSGRGKIRKSNSKGKSSSSRVATNRRNKVSADSNRSTNSNRSTARTCPPHNSNSNSDNSNNERGFVNMIVINGMASPKSPNRIAGMDNIHATDGELASRPELLRETARFWRHVKLGEAGINQPWFQRLNEHKRRR</sequence>
<feature type="compositionally biased region" description="Basic residues" evidence="1">
    <location>
        <begin position="34"/>
        <end position="43"/>
    </location>
</feature>
<dbReference type="EMBL" id="CP014167">
    <property type="protein sequence ID" value="ANS75806.1"/>
    <property type="molecule type" value="Genomic_DNA"/>
</dbReference>
<dbReference type="AlphaFoldDB" id="A0A1B1N327"/>
<feature type="compositionally biased region" description="Basic and acidic residues" evidence="1">
    <location>
        <begin position="20"/>
        <end position="30"/>
    </location>
</feature>